<dbReference type="InterPro" id="IPR050259">
    <property type="entry name" value="SDR"/>
</dbReference>
<comment type="similarity">
    <text evidence="1">Belongs to the short-chain dehydrogenases/reductases (SDR) family.</text>
</comment>
<dbReference type="SUPFAM" id="SSF51735">
    <property type="entry name" value="NAD(P)-binding Rossmann-fold domains"/>
    <property type="match status" value="1"/>
</dbReference>
<reference evidence="2 3" key="1">
    <citation type="journal article" date="2019" name="Int. J. Syst. Evol. Microbiol.">
        <title>The Global Catalogue of Microorganisms (GCM) 10K type strain sequencing project: providing services to taxonomists for standard genome sequencing and annotation.</title>
        <authorList>
            <consortium name="The Broad Institute Genomics Platform"/>
            <consortium name="The Broad Institute Genome Sequencing Center for Infectious Disease"/>
            <person name="Wu L."/>
            <person name="Ma J."/>
        </authorList>
    </citation>
    <scope>NUCLEOTIDE SEQUENCE [LARGE SCALE GENOMIC DNA]</scope>
    <source>
        <strain evidence="2 3">JCM 14368</strain>
    </source>
</reference>
<comment type="caution">
    <text evidence="2">The sequence shown here is derived from an EMBL/GenBank/DDBJ whole genome shotgun (WGS) entry which is preliminary data.</text>
</comment>
<dbReference type="PANTHER" id="PTHR42879:SF6">
    <property type="entry name" value="NADPH-DEPENDENT REDUCTASE BACG"/>
    <property type="match status" value="1"/>
</dbReference>
<dbReference type="PRINTS" id="PR00080">
    <property type="entry name" value="SDRFAMILY"/>
</dbReference>
<evidence type="ECO:0000313" key="3">
    <source>
        <dbReference type="Proteomes" id="UP001500191"/>
    </source>
</evidence>
<dbReference type="Gene3D" id="3.40.50.720">
    <property type="entry name" value="NAD(P)-binding Rossmann-like Domain"/>
    <property type="match status" value="1"/>
</dbReference>
<organism evidence="2 3">
    <name type="scientific">Deinococcus depolymerans</name>
    <dbReference type="NCBI Taxonomy" id="392408"/>
    <lineage>
        <taxon>Bacteria</taxon>
        <taxon>Thermotogati</taxon>
        <taxon>Deinococcota</taxon>
        <taxon>Deinococci</taxon>
        <taxon>Deinococcales</taxon>
        <taxon>Deinococcaceae</taxon>
        <taxon>Deinococcus</taxon>
    </lineage>
</organism>
<keyword evidence="3" id="KW-1185">Reference proteome</keyword>
<protein>
    <submittedName>
        <fullName evidence="2">SDR family oxidoreductase</fullName>
    </submittedName>
</protein>
<evidence type="ECO:0000256" key="1">
    <source>
        <dbReference type="ARBA" id="ARBA00006484"/>
    </source>
</evidence>
<gene>
    <name evidence="2" type="ORF">GCM10008937_23660</name>
</gene>
<dbReference type="Proteomes" id="UP001500191">
    <property type="component" value="Unassembled WGS sequence"/>
</dbReference>
<dbReference type="Pfam" id="PF13561">
    <property type="entry name" value="adh_short_C2"/>
    <property type="match status" value="1"/>
</dbReference>
<dbReference type="InterPro" id="IPR002347">
    <property type="entry name" value="SDR_fam"/>
</dbReference>
<proteinExistence type="inferred from homology"/>
<dbReference type="InterPro" id="IPR036291">
    <property type="entry name" value="NAD(P)-bd_dom_sf"/>
</dbReference>
<evidence type="ECO:0000313" key="2">
    <source>
        <dbReference type="EMBL" id="GAA0515181.1"/>
    </source>
</evidence>
<dbReference type="PANTHER" id="PTHR42879">
    <property type="entry name" value="3-OXOACYL-(ACYL-CARRIER-PROTEIN) REDUCTASE"/>
    <property type="match status" value="1"/>
</dbReference>
<dbReference type="EMBL" id="BAAADB010000022">
    <property type="protein sequence ID" value="GAA0515181.1"/>
    <property type="molecule type" value="Genomic_DNA"/>
</dbReference>
<sequence length="256" mass="26167">MPGGRVGGGCTLVGMTLFRLDGRRALVTGGSKGIGLAAAHDLIRMGAHVTVAARGEDALKRAADAIGARWVVADVSTPEGVQAAVAAAGDVDILVSNAGGPAAGLPSGVSEDAWAQGFQTTFMSTVRLANATVPAMRARGWGRVIAVTSLTVGRPSPTLPVSNALRAGVTNYLRTLALEVAADGVTCNTVAPGYTATERLRQLHADPQDAKKLAARIPARRFGEPNEVAAAVAFLASKEAAYMTGQELLVDGGWSI</sequence>
<name>A0ABN1CCC6_9DEIO</name>
<dbReference type="PRINTS" id="PR00081">
    <property type="entry name" value="GDHRDH"/>
</dbReference>
<accession>A0ABN1CCC6</accession>